<dbReference type="VEuPathDB" id="FungiDB:MELLADRAFT_108957"/>
<gene>
    <name evidence="2" type="ORF">MELLADRAFT_108957</name>
</gene>
<feature type="compositionally biased region" description="Low complexity" evidence="1">
    <location>
        <begin position="153"/>
        <end position="164"/>
    </location>
</feature>
<dbReference type="Proteomes" id="UP000001072">
    <property type="component" value="Unassembled WGS sequence"/>
</dbReference>
<feature type="compositionally biased region" description="Basic residues" evidence="1">
    <location>
        <begin position="72"/>
        <end position="99"/>
    </location>
</feature>
<feature type="region of interest" description="Disordered" evidence="1">
    <location>
        <begin position="1"/>
        <end position="54"/>
    </location>
</feature>
<feature type="compositionally biased region" description="Polar residues" evidence="1">
    <location>
        <begin position="140"/>
        <end position="149"/>
    </location>
</feature>
<reference evidence="3" key="1">
    <citation type="journal article" date="2011" name="Proc. Natl. Acad. Sci. U.S.A.">
        <title>Obligate biotrophy features unraveled by the genomic analysis of rust fungi.</title>
        <authorList>
            <person name="Duplessis S."/>
            <person name="Cuomo C.A."/>
            <person name="Lin Y.-C."/>
            <person name="Aerts A."/>
            <person name="Tisserant E."/>
            <person name="Veneault-Fourrey C."/>
            <person name="Joly D.L."/>
            <person name="Hacquard S."/>
            <person name="Amselem J."/>
            <person name="Cantarel B.L."/>
            <person name="Chiu R."/>
            <person name="Coutinho P.M."/>
            <person name="Feau N."/>
            <person name="Field M."/>
            <person name="Frey P."/>
            <person name="Gelhaye E."/>
            <person name="Goldberg J."/>
            <person name="Grabherr M.G."/>
            <person name="Kodira C.D."/>
            <person name="Kohler A."/>
            <person name="Kuees U."/>
            <person name="Lindquist E.A."/>
            <person name="Lucas S.M."/>
            <person name="Mago R."/>
            <person name="Mauceli E."/>
            <person name="Morin E."/>
            <person name="Murat C."/>
            <person name="Pangilinan J.L."/>
            <person name="Park R."/>
            <person name="Pearson M."/>
            <person name="Quesneville H."/>
            <person name="Rouhier N."/>
            <person name="Sakthikumar S."/>
            <person name="Salamov A.A."/>
            <person name="Schmutz J."/>
            <person name="Selles B."/>
            <person name="Shapiro H."/>
            <person name="Tanguay P."/>
            <person name="Tuskan G.A."/>
            <person name="Henrissat B."/>
            <person name="Van de Peer Y."/>
            <person name="Rouze P."/>
            <person name="Ellis J.G."/>
            <person name="Dodds P.N."/>
            <person name="Schein J.E."/>
            <person name="Zhong S."/>
            <person name="Hamelin R.C."/>
            <person name="Grigoriev I.V."/>
            <person name="Szabo L.J."/>
            <person name="Martin F."/>
        </authorList>
    </citation>
    <scope>NUCLEOTIDE SEQUENCE [LARGE SCALE GENOMIC DNA]</scope>
    <source>
        <strain evidence="3">98AG31 / pathotype 3-4-7</strain>
    </source>
</reference>
<protein>
    <submittedName>
        <fullName evidence="2">Uncharacterized protein</fullName>
    </submittedName>
</protein>
<dbReference type="HOGENOM" id="CLU_970029_0_0_1"/>
<evidence type="ECO:0000256" key="1">
    <source>
        <dbReference type="SAM" id="MobiDB-lite"/>
    </source>
</evidence>
<dbReference type="GeneID" id="18923612"/>
<feature type="region of interest" description="Disordered" evidence="1">
    <location>
        <begin position="72"/>
        <end position="184"/>
    </location>
</feature>
<evidence type="ECO:0000313" key="3">
    <source>
        <dbReference type="Proteomes" id="UP000001072"/>
    </source>
</evidence>
<dbReference type="RefSeq" id="XP_007412970.1">
    <property type="nucleotide sequence ID" value="XM_007412908.1"/>
</dbReference>
<feature type="compositionally biased region" description="Basic and acidic residues" evidence="1">
    <location>
        <begin position="35"/>
        <end position="50"/>
    </location>
</feature>
<dbReference type="InParanoid" id="F4RUV5"/>
<feature type="compositionally biased region" description="Polar residues" evidence="1">
    <location>
        <begin position="15"/>
        <end position="25"/>
    </location>
</feature>
<name>F4RUV5_MELLP</name>
<proteinExistence type="predicted"/>
<accession>F4RUV5</accession>
<dbReference type="OrthoDB" id="2565191at2759"/>
<dbReference type="AlphaFoldDB" id="F4RUV5"/>
<evidence type="ECO:0000313" key="2">
    <source>
        <dbReference type="EMBL" id="EGG03856.1"/>
    </source>
</evidence>
<dbReference type="KEGG" id="mlr:MELLADRAFT_108957"/>
<organism evidence="3">
    <name type="scientific">Melampsora larici-populina (strain 98AG31 / pathotype 3-4-7)</name>
    <name type="common">Poplar leaf rust fungus</name>
    <dbReference type="NCBI Taxonomy" id="747676"/>
    <lineage>
        <taxon>Eukaryota</taxon>
        <taxon>Fungi</taxon>
        <taxon>Dikarya</taxon>
        <taxon>Basidiomycota</taxon>
        <taxon>Pucciniomycotina</taxon>
        <taxon>Pucciniomycetes</taxon>
        <taxon>Pucciniales</taxon>
        <taxon>Melampsoraceae</taxon>
        <taxon>Melampsora</taxon>
    </lineage>
</organism>
<keyword evidence="3" id="KW-1185">Reference proteome</keyword>
<sequence>MDEDSIYTCHRTHRYSQPETNPTNRSSPSSSSSEENEKSYQKSKPKDKPSSLRFKRKYQIEEGPWYMNLKNVLKRQKISQEKTKKRNERKKELRKIRNAKIKENLLKKKRKLNEDEVDDSIHSNDDEEEEEPTEKKENQSDSIHTTSQPAPIPSTSTSISVSVSEGQRTEPIPEPTPFPEDLNHRKPIVSKTLPIQNVLTNHTTSNPQKVLPSSSLLVSIHETASRFYTNQNLMTPKPIKAGRPSKKKLDPKLMLKSLHGSALIAIGVLIEEIAREEVSKLDQPMMD</sequence>
<dbReference type="EMBL" id="GL883122">
    <property type="protein sequence ID" value="EGG03856.1"/>
    <property type="molecule type" value="Genomic_DNA"/>
</dbReference>